<dbReference type="PANTHER" id="PTHR23024:SF166">
    <property type="entry name" value="ALPHA_BETA HYDROLASE FOLD-3 DOMAIN-CONTAINING PROTEIN-RELATED"/>
    <property type="match status" value="1"/>
</dbReference>
<accession>A0A6A6DFB7</accession>
<protein>
    <submittedName>
        <fullName evidence="2">Alpha/beta-hydrolase</fullName>
    </submittedName>
</protein>
<dbReference type="SUPFAM" id="SSF53474">
    <property type="entry name" value="alpha/beta-Hydrolases"/>
    <property type="match status" value="1"/>
</dbReference>
<evidence type="ECO:0000313" key="2">
    <source>
        <dbReference type="EMBL" id="KAF2177082.1"/>
    </source>
</evidence>
<organism evidence="2 3">
    <name type="scientific">Zopfia rhizophila CBS 207.26</name>
    <dbReference type="NCBI Taxonomy" id="1314779"/>
    <lineage>
        <taxon>Eukaryota</taxon>
        <taxon>Fungi</taxon>
        <taxon>Dikarya</taxon>
        <taxon>Ascomycota</taxon>
        <taxon>Pezizomycotina</taxon>
        <taxon>Dothideomycetes</taxon>
        <taxon>Dothideomycetes incertae sedis</taxon>
        <taxon>Zopfiaceae</taxon>
        <taxon>Zopfia</taxon>
    </lineage>
</organism>
<reference evidence="2" key="1">
    <citation type="journal article" date="2020" name="Stud. Mycol.">
        <title>101 Dothideomycetes genomes: a test case for predicting lifestyles and emergence of pathogens.</title>
        <authorList>
            <person name="Haridas S."/>
            <person name="Albert R."/>
            <person name="Binder M."/>
            <person name="Bloem J."/>
            <person name="Labutti K."/>
            <person name="Salamov A."/>
            <person name="Andreopoulos B."/>
            <person name="Baker S."/>
            <person name="Barry K."/>
            <person name="Bills G."/>
            <person name="Bluhm B."/>
            <person name="Cannon C."/>
            <person name="Castanera R."/>
            <person name="Culley D."/>
            <person name="Daum C."/>
            <person name="Ezra D."/>
            <person name="Gonzalez J."/>
            <person name="Henrissat B."/>
            <person name="Kuo A."/>
            <person name="Liang C."/>
            <person name="Lipzen A."/>
            <person name="Lutzoni F."/>
            <person name="Magnuson J."/>
            <person name="Mondo S."/>
            <person name="Nolan M."/>
            <person name="Ohm R."/>
            <person name="Pangilinan J."/>
            <person name="Park H.-J."/>
            <person name="Ramirez L."/>
            <person name="Alfaro M."/>
            <person name="Sun H."/>
            <person name="Tritt A."/>
            <person name="Yoshinaga Y."/>
            <person name="Zwiers L.-H."/>
            <person name="Turgeon B."/>
            <person name="Goodwin S."/>
            <person name="Spatafora J."/>
            <person name="Crous P."/>
            <person name="Grigoriev I."/>
        </authorList>
    </citation>
    <scope>NUCLEOTIDE SEQUENCE</scope>
    <source>
        <strain evidence="2">CBS 207.26</strain>
    </source>
</reference>
<gene>
    <name evidence="2" type="ORF">K469DRAFT_742692</name>
</gene>
<sequence>MAEHNHLAKPHPEWADFPRNLPKDTSVIWMTRDRKPVDPALHPDPNISEFNIPARGGCRITLRSYSNKKYTAGQKLLLFIYIHGGGFVTGSLETDDSSCRAVALDVPVHVPNVEYRLAPERKFPTGFERLLRRYLAKDFILGGTSAGASFTAGIAHLRRDEGNMPRLTGLERTLSVADVDDAPGLTKKPIAFFAKEQGAPPSDTRYSPLLFESHVDLAKKAFFADCGWDPRRNEALLLGDILEENGVEVKKKVYVGLPHGFWTTCPDLQVAKDWERGFVEAMRWVVMG</sequence>
<name>A0A6A6DFB7_9PEZI</name>
<dbReference type="OrthoDB" id="408631at2759"/>
<dbReference type="InterPro" id="IPR029058">
    <property type="entry name" value="AB_hydrolase_fold"/>
</dbReference>
<dbReference type="InterPro" id="IPR050466">
    <property type="entry name" value="Carboxylest/Gibb_receptor"/>
</dbReference>
<dbReference type="EMBL" id="ML994695">
    <property type="protein sequence ID" value="KAF2177082.1"/>
    <property type="molecule type" value="Genomic_DNA"/>
</dbReference>
<evidence type="ECO:0000313" key="3">
    <source>
        <dbReference type="Proteomes" id="UP000800200"/>
    </source>
</evidence>
<keyword evidence="2" id="KW-0378">Hydrolase</keyword>
<dbReference type="AlphaFoldDB" id="A0A6A6DFB7"/>
<dbReference type="Proteomes" id="UP000800200">
    <property type="component" value="Unassembled WGS sequence"/>
</dbReference>
<dbReference type="InterPro" id="IPR013094">
    <property type="entry name" value="AB_hydrolase_3"/>
</dbReference>
<proteinExistence type="predicted"/>
<dbReference type="PANTHER" id="PTHR23024">
    <property type="entry name" value="ARYLACETAMIDE DEACETYLASE"/>
    <property type="match status" value="1"/>
</dbReference>
<feature type="domain" description="Alpha/beta hydrolase fold-3" evidence="1">
    <location>
        <begin position="80"/>
        <end position="262"/>
    </location>
</feature>
<dbReference type="Gene3D" id="3.40.50.1820">
    <property type="entry name" value="alpha/beta hydrolase"/>
    <property type="match status" value="1"/>
</dbReference>
<keyword evidence="3" id="KW-1185">Reference proteome</keyword>
<evidence type="ECO:0000259" key="1">
    <source>
        <dbReference type="Pfam" id="PF07859"/>
    </source>
</evidence>
<dbReference type="Pfam" id="PF07859">
    <property type="entry name" value="Abhydrolase_3"/>
    <property type="match status" value="1"/>
</dbReference>
<dbReference type="GO" id="GO:0016787">
    <property type="term" value="F:hydrolase activity"/>
    <property type="evidence" value="ECO:0007669"/>
    <property type="project" value="UniProtKB-KW"/>
</dbReference>